<dbReference type="Gene3D" id="3.40.50.2300">
    <property type="match status" value="1"/>
</dbReference>
<comment type="catalytic activity">
    <reaction evidence="1">
        <text>ATP + protein L-histidine = ADP + protein N-phospho-L-histidine.</text>
        <dbReference type="EC" id="2.7.13.3"/>
    </reaction>
</comment>
<dbReference type="SMART" id="SM00448">
    <property type="entry name" value="REC"/>
    <property type="match status" value="1"/>
</dbReference>
<evidence type="ECO:0000256" key="2">
    <source>
        <dbReference type="ARBA" id="ARBA00012438"/>
    </source>
</evidence>
<keyword evidence="5 10" id="KW-0418">Kinase</keyword>
<keyword evidence="7" id="KW-0472">Membrane</keyword>
<dbReference type="SUPFAM" id="SSF52172">
    <property type="entry name" value="CheY-like"/>
    <property type="match status" value="1"/>
</dbReference>
<proteinExistence type="predicted"/>
<feature type="domain" description="Response regulatory" evidence="9">
    <location>
        <begin position="466"/>
        <end position="585"/>
    </location>
</feature>
<evidence type="ECO:0000256" key="5">
    <source>
        <dbReference type="ARBA" id="ARBA00022777"/>
    </source>
</evidence>
<evidence type="ECO:0000256" key="6">
    <source>
        <dbReference type="PROSITE-ProRule" id="PRU00169"/>
    </source>
</evidence>
<evidence type="ECO:0000259" key="9">
    <source>
        <dbReference type="PROSITE" id="PS50110"/>
    </source>
</evidence>
<accession>A0A7W6EYF8</accession>
<dbReference type="CDD" id="cd00082">
    <property type="entry name" value="HisKA"/>
    <property type="match status" value="1"/>
</dbReference>
<dbReference type="SMART" id="SM00387">
    <property type="entry name" value="HATPase_c"/>
    <property type="match status" value="1"/>
</dbReference>
<dbReference type="CDD" id="cd17546">
    <property type="entry name" value="REC_hyHK_CKI1_RcsC-like"/>
    <property type="match status" value="1"/>
</dbReference>
<evidence type="ECO:0000256" key="3">
    <source>
        <dbReference type="ARBA" id="ARBA00022553"/>
    </source>
</evidence>
<sequence length="590" mass="64058">MADSTDYLKAYADRYRDMFPVRLVTIAAIVIVGWWVIGWGWATNFAVFQFGLYLVLWSVVQTARARPRAPGAERRFRLSTEAVTLGLASHNALFILAVWHSQPQYLDYLRLLLAGNLMVGALQVHISRRSFAAAVVPPSIAAMVLASNQPQATTGIKVAVGVFVLGIIGASWRQWRSDRQTVELMVALTERSRELQTALGQAETDRAAAERANKAKSRFLAMISHEVRTPLNVILGLTEVLRGRRRPKAEAAVIDDMAEAGGMLLRLLNGALDISKIESGEVDLRLAPVDLGERLDAIARVWRSRVDELGLSLKIELQGAREHFVVMTDEGRVEQVLINYLSNALKLTPAGTIRIRIRALPAADGRIDLDFEVHDQGPGVPEDQRERIFLPFEQLDAGRAAGGAGLGLALCRASVQALGGALGVRAAQPQGAVFWFRFTAERATLSTAAVQPHAPNASVAAPRAPRVLAAEDHAANRKLLALLFQSFGLDLVLVENGREAVEALRATPFDLVLMDVMMPVMDGVEALTAIRAEEAATGRPRTAIQMLTANVFDEDVARYMAAGADGVLRKPIEIAALQAVLSAAPEYADA</sequence>
<evidence type="ECO:0000313" key="11">
    <source>
        <dbReference type="Proteomes" id="UP000532936"/>
    </source>
</evidence>
<dbReference type="GO" id="GO:0000155">
    <property type="term" value="F:phosphorelay sensor kinase activity"/>
    <property type="evidence" value="ECO:0007669"/>
    <property type="project" value="InterPro"/>
</dbReference>
<feature type="domain" description="Histidine kinase" evidence="8">
    <location>
        <begin position="222"/>
        <end position="442"/>
    </location>
</feature>
<evidence type="ECO:0000256" key="1">
    <source>
        <dbReference type="ARBA" id="ARBA00000085"/>
    </source>
</evidence>
<dbReference type="Proteomes" id="UP000532936">
    <property type="component" value="Unassembled WGS sequence"/>
</dbReference>
<dbReference type="Pfam" id="PF00512">
    <property type="entry name" value="HisKA"/>
    <property type="match status" value="1"/>
</dbReference>
<reference evidence="10 11" key="1">
    <citation type="submission" date="2020-08" db="EMBL/GenBank/DDBJ databases">
        <title>Genomic Encyclopedia of Type Strains, Phase IV (KMG-IV): sequencing the most valuable type-strain genomes for metagenomic binning, comparative biology and taxonomic classification.</title>
        <authorList>
            <person name="Goeker M."/>
        </authorList>
    </citation>
    <scope>NUCLEOTIDE SEQUENCE [LARGE SCALE GENOMIC DNA]</scope>
    <source>
        <strain evidence="10 11">DSM 14878</strain>
    </source>
</reference>
<dbReference type="InterPro" id="IPR004358">
    <property type="entry name" value="Sig_transdc_His_kin-like_C"/>
</dbReference>
<dbReference type="PANTHER" id="PTHR43047">
    <property type="entry name" value="TWO-COMPONENT HISTIDINE PROTEIN KINASE"/>
    <property type="match status" value="1"/>
</dbReference>
<dbReference type="InterPro" id="IPR011006">
    <property type="entry name" value="CheY-like_superfamily"/>
</dbReference>
<dbReference type="PRINTS" id="PR00344">
    <property type="entry name" value="BCTRLSENSOR"/>
</dbReference>
<dbReference type="SMART" id="SM00388">
    <property type="entry name" value="HisKA"/>
    <property type="match status" value="1"/>
</dbReference>
<dbReference type="PROSITE" id="PS50110">
    <property type="entry name" value="RESPONSE_REGULATORY"/>
    <property type="match status" value="1"/>
</dbReference>
<feature type="transmembrane region" description="Helical" evidence="7">
    <location>
        <begin position="19"/>
        <end position="37"/>
    </location>
</feature>
<dbReference type="SUPFAM" id="SSF55874">
    <property type="entry name" value="ATPase domain of HSP90 chaperone/DNA topoisomerase II/histidine kinase"/>
    <property type="match status" value="1"/>
</dbReference>
<keyword evidence="3 6" id="KW-0597">Phosphoprotein</keyword>
<dbReference type="InterPro" id="IPR003661">
    <property type="entry name" value="HisK_dim/P_dom"/>
</dbReference>
<evidence type="ECO:0000259" key="8">
    <source>
        <dbReference type="PROSITE" id="PS50109"/>
    </source>
</evidence>
<protein>
    <recommendedName>
        <fullName evidence="2">histidine kinase</fullName>
        <ecNumber evidence="2">2.7.13.3</ecNumber>
    </recommendedName>
</protein>
<dbReference type="AlphaFoldDB" id="A0A7W6EYF8"/>
<dbReference type="Gene3D" id="3.30.565.10">
    <property type="entry name" value="Histidine kinase-like ATPase, C-terminal domain"/>
    <property type="match status" value="1"/>
</dbReference>
<dbReference type="InterPro" id="IPR036890">
    <property type="entry name" value="HATPase_C_sf"/>
</dbReference>
<dbReference type="InterPro" id="IPR001789">
    <property type="entry name" value="Sig_transdc_resp-reg_receiver"/>
</dbReference>
<dbReference type="EC" id="2.7.13.3" evidence="2"/>
<evidence type="ECO:0000256" key="4">
    <source>
        <dbReference type="ARBA" id="ARBA00022679"/>
    </source>
</evidence>
<dbReference type="PROSITE" id="PS50109">
    <property type="entry name" value="HIS_KIN"/>
    <property type="match status" value="1"/>
</dbReference>
<gene>
    <name evidence="10" type="ORF">GGR11_000258</name>
</gene>
<keyword evidence="7" id="KW-0812">Transmembrane</keyword>
<keyword evidence="7" id="KW-1133">Transmembrane helix</keyword>
<organism evidence="10 11">
    <name type="scientific">Brevundimonas mediterranea</name>
    <dbReference type="NCBI Taxonomy" id="74329"/>
    <lineage>
        <taxon>Bacteria</taxon>
        <taxon>Pseudomonadati</taxon>
        <taxon>Pseudomonadota</taxon>
        <taxon>Alphaproteobacteria</taxon>
        <taxon>Caulobacterales</taxon>
        <taxon>Caulobacteraceae</taxon>
        <taxon>Brevundimonas</taxon>
    </lineage>
</organism>
<dbReference type="InterPro" id="IPR003594">
    <property type="entry name" value="HATPase_dom"/>
</dbReference>
<dbReference type="EMBL" id="JACIDA010000001">
    <property type="protein sequence ID" value="MBB3870744.1"/>
    <property type="molecule type" value="Genomic_DNA"/>
</dbReference>
<dbReference type="SUPFAM" id="SSF47384">
    <property type="entry name" value="Homodimeric domain of signal transducing histidine kinase"/>
    <property type="match status" value="1"/>
</dbReference>
<evidence type="ECO:0000256" key="7">
    <source>
        <dbReference type="SAM" id="Phobius"/>
    </source>
</evidence>
<dbReference type="Pfam" id="PF00072">
    <property type="entry name" value="Response_reg"/>
    <property type="match status" value="1"/>
</dbReference>
<name>A0A7W6EYF8_9CAUL</name>
<dbReference type="InterPro" id="IPR036097">
    <property type="entry name" value="HisK_dim/P_sf"/>
</dbReference>
<feature type="modified residue" description="4-aspartylphosphate" evidence="6">
    <location>
        <position position="515"/>
    </location>
</feature>
<dbReference type="InterPro" id="IPR005467">
    <property type="entry name" value="His_kinase_dom"/>
</dbReference>
<dbReference type="RefSeq" id="WP_183195028.1">
    <property type="nucleotide sequence ID" value="NZ_JACIDA010000001.1"/>
</dbReference>
<keyword evidence="4" id="KW-0808">Transferase</keyword>
<comment type="caution">
    <text evidence="10">The sequence shown here is derived from an EMBL/GenBank/DDBJ whole genome shotgun (WGS) entry which is preliminary data.</text>
</comment>
<dbReference type="Gene3D" id="1.10.287.130">
    <property type="match status" value="1"/>
</dbReference>
<dbReference type="Pfam" id="PF02518">
    <property type="entry name" value="HATPase_c"/>
    <property type="match status" value="1"/>
</dbReference>
<evidence type="ECO:0000313" key="10">
    <source>
        <dbReference type="EMBL" id="MBB3870744.1"/>
    </source>
</evidence>
<dbReference type="PANTHER" id="PTHR43047:SF64">
    <property type="entry name" value="HISTIDINE KINASE CONTAINING CHEY-HOMOLOGOUS RECEIVER DOMAIN AND PAS DOMAIN-RELATED"/>
    <property type="match status" value="1"/>
</dbReference>